<keyword evidence="5" id="KW-0805">Transcription regulation</keyword>
<accession>F6EQ78</accession>
<keyword evidence="13" id="KW-1185">Reference proteome</keyword>
<evidence type="ECO:0000259" key="10">
    <source>
        <dbReference type="Pfam" id="PF10099"/>
    </source>
</evidence>
<evidence type="ECO:0000313" key="12">
    <source>
        <dbReference type="EMBL" id="AEF39501.1"/>
    </source>
</evidence>
<dbReference type="HOGENOM" id="CLU_075802_1_0_11"/>
<keyword evidence="2" id="KW-1003">Cell membrane</keyword>
<dbReference type="InterPro" id="IPR053877">
    <property type="entry name" value="RskA_N"/>
</dbReference>
<dbReference type="EMBL" id="CP002786">
    <property type="protein sequence ID" value="AEF39501.1"/>
    <property type="molecule type" value="Genomic_DNA"/>
</dbReference>
<comment type="subcellular location">
    <subcellularLocation>
        <location evidence="1">Cell membrane</location>
        <topology evidence="1">Single-pass membrane protein</topology>
    </subcellularLocation>
</comment>
<sequence length="243" mass="25956">MRTDFHSLTGAYALNALPAFERERFEAHLKRCPMCANEVAELREAAARVGAAAAVDPPEQLRERVLNEVAQTRQRPPEIAPEPRRTSWLPVASSVVAAASLVVAIALGIQLGQVNERLSDETEARQLLAQQYEEFATLITAEDAQMMTTTMESGGAATAVVAHSHGAALFVTHDLAPLPEDLAYQLWVLGPDGSHSPGLIENYEQDAVLARGIGEGSQLAVTIEPAGGSPQGTTDPIMVMPVD</sequence>
<dbReference type="GO" id="GO:0005886">
    <property type="term" value="C:plasma membrane"/>
    <property type="evidence" value="ECO:0007669"/>
    <property type="project" value="UniProtKB-SubCell"/>
</dbReference>
<dbReference type="GO" id="GO:0006417">
    <property type="term" value="P:regulation of translation"/>
    <property type="evidence" value="ECO:0007669"/>
    <property type="project" value="TreeGrafter"/>
</dbReference>
<dbReference type="PANTHER" id="PTHR37461:SF1">
    <property type="entry name" value="ANTI-SIGMA-K FACTOR RSKA"/>
    <property type="match status" value="1"/>
</dbReference>
<keyword evidence="3" id="KW-0812">Transmembrane</keyword>
<dbReference type="eggNOG" id="COG5343">
    <property type="taxonomic scope" value="Bacteria"/>
</dbReference>
<dbReference type="KEGG" id="asd:AS9A_1049"/>
<dbReference type="STRING" id="443218.AS9A_1049"/>
<dbReference type="PANTHER" id="PTHR37461">
    <property type="entry name" value="ANTI-SIGMA-K FACTOR RSKA"/>
    <property type="match status" value="1"/>
</dbReference>
<evidence type="ECO:0000256" key="2">
    <source>
        <dbReference type="ARBA" id="ARBA00022475"/>
    </source>
</evidence>
<evidence type="ECO:0000256" key="6">
    <source>
        <dbReference type="ARBA" id="ARBA00023136"/>
    </source>
</evidence>
<dbReference type="Pfam" id="PF22618">
    <property type="entry name" value="RskA_N"/>
    <property type="match status" value="1"/>
</dbReference>
<evidence type="ECO:0000313" key="13">
    <source>
        <dbReference type="Proteomes" id="UP000009235"/>
    </source>
</evidence>
<dbReference type="Pfam" id="PF10099">
    <property type="entry name" value="RskA_C"/>
    <property type="match status" value="1"/>
</dbReference>
<evidence type="ECO:0000256" key="7">
    <source>
        <dbReference type="ARBA" id="ARBA00023163"/>
    </source>
</evidence>
<keyword evidence="7" id="KW-0804">Transcription</keyword>
<dbReference type="Gene3D" id="1.10.10.1320">
    <property type="entry name" value="Anti-sigma factor, zinc-finger domain"/>
    <property type="match status" value="1"/>
</dbReference>
<dbReference type="GO" id="GO:0016989">
    <property type="term" value="F:sigma factor antagonist activity"/>
    <property type="evidence" value="ECO:0007669"/>
    <property type="project" value="TreeGrafter"/>
</dbReference>
<feature type="domain" description="Anti-sigma K factor RskA C-terminal" evidence="10">
    <location>
        <begin position="96"/>
        <end position="237"/>
    </location>
</feature>
<keyword evidence="6" id="KW-0472">Membrane</keyword>
<gene>
    <name evidence="12" type="ordered locus">AS9A_1049</name>
</gene>
<evidence type="ECO:0000256" key="5">
    <source>
        <dbReference type="ARBA" id="ARBA00023015"/>
    </source>
</evidence>
<reference evidence="12 13" key="1">
    <citation type="journal article" date="2011" name="J. Bacteriol.">
        <title>Complete genome sequence of Amycolicicoccus subflavus DQS3-9A1T, an actinomycete isolated from crude oil-polluted soil.</title>
        <authorList>
            <person name="Cai M."/>
            <person name="Chen W.M."/>
            <person name="Nie Y."/>
            <person name="Chi C.Q."/>
            <person name="Wang Y.N."/>
            <person name="Tang Y.Q."/>
            <person name="Li G.Y."/>
            <person name="Wu X.L."/>
        </authorList>
    </citation>
    <scope>NUCLEOTIDE SEQUENCE [LARGE SCALE GENOMIC DNA]</scope>
    <source>
        <strain evidence="13">DSM 45089 / DQS3-9A1</strain>
    </source>
</reference>
<dbReference type="OrthoDB" id="153510at2"/>
<evidence type="ECO:0000256" key="9">
    <source>
        <dbReference type="ARBA" id="ARBA00030803"/>
    </source>
</evidence>
<dbReference type="InterPro" id="IPR018764">
    <property type="entry name" value="RskA_C"/>
</dbReference>
<dbReference type="AlphaFoldDB" id="F6EQ78"/>
<protein>
    <recommendedName>
        <fullName evidence="9">Regulator of SigK</fullName>
    </recommendedName>
    <alternativeName>
        <fullName evidence="8">Sigma-K anti-sigma factor RskA</fullName>
    </alternativeName>
</protein>
<proteinExistence type="predicted"/>
<evidence type="ECO:0000256" key="8">
    <source>
        <dbReference type="ARBA" id="ARBA00029829"/>
    </source>
</evidence>
<evidence type="ECO:0000256" key="3">
    <source>
        <dbReference type="ARBA" id="ARBA00022692"/>
    </source>
</evidence>
<name>F6EQ78_HOYSD</name>
<dbReference type="InterPro" id="IPR051474">
    <property type="entry name" value="Anti-sigma-K/W_factor"/>
</dbReference>
<evidence type="ECO:0000256" key="4">
    <source>
        <dbReference type="ARBA" id="ARBA00022989"/>
    </source>
</evidence>
<dbReference type="InterPro" id="IPR041916">
    <property type="entry name" value="Anti_sigma_zinc_sf"/>
</dbReference>
<keyword evidence="4" id="KW-1133">Transmembrane helix</keyword>
<feature type="domain" description="Anti-sigma-K factor RskA N-terminal" evidence="11">
    <location>
        <begin position="7"/>
        <end position="47"/>
    </location>
</feature>
<evidence type="ECO:0000259" key="11">
    <source>
        <dbReference type="Pfam" id="PF22618"/>
    </source>
</evidence>
<dbReference type="Proteomes" id="UP000009235">
    <property type="component" value="Chromosome"/>
</dbReference>
<dbReference type="RefSeq" id="WP_013805850.1">
    <property type="nucleotide sequence ID" value="NC_015564.1"/>
</dbReference>
<evidence type="ECO:0000256" key="1">
    <source>
        <dbReference type="ARBA" id="ARBA00004162"/>
    </source>
</evidence>
<organism evidence="12 13">
    <name type="scientific">Hoyosella subflava (strain DSM 45089 / JCM 17490 / NBRC 109087 / DQS3-9A1)</name>
    <name type="common">Amycolicicoccus subflavus</name>
    <dbReference type="NCBI Taxonomy" id="443218"/>
    <lineage>
        <taxon>Bacteria</taxon>
        <taxon>Bacillati</taxon>
        <taxon>Actinomycetota</taxon>
        <taxon>Actinomycetes</taxon>
        <taxon>Mycobacteriales</taxon>
        <taxon>Hoyosellaceae</taxon>
        <taxon>Hoyosella</taxon>
    </lineage>
</organism>